<comment type="caution">
    <text evidence="9">The sequence shown here is derived from an EMBL/GenBank/DDBJ whole genome shotgun (WGS) entry which is preliminary data.</text>
</comment>
<dbReference type="InterPro" id="IPR036688">
    <property type="entry name" value="MoeA_C_domain_IV_sf"/>
</dbReference>
<comment type="cofactor">
    <cofactor evidence="7">
        <name>Mg(2+)</name>
        <dbReference type="ChEBI" id="CHEBI:18420"/>
    </cofactor>
</comment>
<keyword evidence="7" id="KW-0460">Magnesium</keyword>
<dbReference type="RefSeq" id="WP_345718020.1">
    <property type="nucleotide sequence ID" value="NZ_BAABFP010000008.1"/>
</dbReference>
<dbReference type="Gene3D" id="3.40.980.10">
    <property type="entry name" value="MoaB/Mog-like domain"/>
    <property type="match status" value="1"/>
</dbReference>
<comment type="function">
    <text evidence="1 7">Catalyzes the insertion of molybdate into adenylated molybdopterin with the concomitant release of AMP.</text>
</comment>
<evidence type="ECO:0000256" key="1">
    <source>
        <dbReference type="ARBA" id="ARBA00002901"/>
    </source>
</evidence>
<comment type="catalytic activity">
    <reaction evidence="6">
        <text>adenylyl-molybdopterin + molybdate = Mo-molybdopterin + AMP + H(+)</text>
        <dbReference type="Rhea" id="RHEA:35047"/>
        <dbReference type="ChEBI" id="CHEBI:15378"/>
        <dbReference type="ChEBI" id="CHEBI:36264"/>
        <dbReference type="ChEBI" id="CHEBI:62727"/>
        <dbReference type="ChEBI" id="CHEBI:71302"/>
        <dbReference type="ChEBI" id="CHEBI:456215"/>
        <dbReference type="EC" id="2.10.1.1"/>
    </reaction>
</comment>
<sequence length="408" mass="42032">MIGVEDHLQRCLDGVQPLDPIDLALLEAQDCVLAEDVVSPMDVPGFDNSAMDGYAVLAADVAAASSEHPVELPVVGDIPAGSTTAQHLAAGQTMRIMTGAPLPSGAQAVVPVELSDGGVRTVLLSAAAPSGQHVRVAGSDVRAGDRVLSAGTLLGPTQLALLAAVGRARVKVHAQPRVVVLSTGSELVDPGVTPGFGQVVDSNGIMLTAAAIDAGARPYRVGVVRDEAGTFLQTLTDQLVRADLVVTTGGVSAGAYDTVKEVLRGLGTVWFGKVAMQPGMPQGFGTVGPDATPIFTLPGNPVSSYVSFEMFVRPAIRKMAGHRGLFRRSEMATALEGWSSPPGKLQLARAELGTAEDGSRVVRLSGAQGSHVLGGLARASALVVVPEAVTRVEAGDEVRCLVLDRRAR</sequence>
<dbReference type="SMART" id="SM00852">
    <property type="entry name" value="MoCF_biosynth"/>
    <property type="match status" value="1"/>
</dbReference>
<dbReference type="Gene3D" id="2.170.190.11">
    <property type="entry name" value="Molybdopterin biosynthesis moea protein, domain 3"/>
    <property type="match status" value="1"/>
</dbReference>
<keyword evidence="4 7" id="KW-0500">Molybdenum</keyword>
<dbReference type="InterPro" id="IPR005110">
    <property type="entry name" value="MoeA_linker/N"/>
</dbReference>
<evidence type="ECO:0000256" key="6">
    <source>
        <dbReference type="ARBA" id="ARBA00047317"/>
    </source>
</evidence>
<dbReference type="EMBL" id="JBHSRD010000003">
    <property type="protein sequence ID" value="MFC6006535.1"/>
    <property type="molecule type" value="Genomic_DNA"/>
</dbReference>
<dbReference type="InterPro" id="IPR001453">
    <property type="entry name" value="MoaB/Mog_dom"/>
</dbReference>
<dbReference type="Gene3D" id="3.90.105.10">
    <property type="entry name" value="Molybdopterin biosynthesis moea protein, domain 2"/>
    <property type="match status" value="1"/>
</dbReference>
<evidence type="ECO:0000256" key="7">
    <source>
        <dbReference type="RuleBase" id="RU365090"/>
    </source>
</evidence>
<dbReference type="PANTHER" id="PTHR10192">
    <property type="entry name" value="MOLYBDOPTERIN BIOSYNTHESIS PROTEIN"/>
    <property type="match status" value="1"/>
</dbReference>
<feature type="domain" description="MoaB/Mog" evidence="8">
    <location>
        <begin position="179"/>
        <end position="318"/>
    </location>
</feature>
<dbReference type="CDD" id="cd00887">
    <property type="entry name" value="MoeA"/>
    <property type="match status" value="1"/>
</dbReference>
<dbReference type="InterPro" id="IPR036135">
    <property type="entry name" value="MoeA_linker/N_sf"/>
</dbReference>
<name>A0ABW1JCH5_9ACTN</name>
<dbReference type="InterPro" id="IPR036425">
    <property type="entry name" value="MoaB/Mog-like_dom_sf"/>
</dbReference>
<evidence type="ECO:0000259" key="8">
    <source>
        <dbReference type="SMART" id="SM00852"/>
    </source>
</evidence>
<evidence type="ECO:0000256" key="4">
    <source>
        <dbReference type="ARBA" id="ARBA00022505"/>
    </source>
</evidence>
<dbReference type="Pfam" id="PF03454">
    <property type="entry name" value="MoeA_C"/>
    <property type="match status" value="1"/>
</dbReference>
<dbReference type="NCBIfam" id="TIGR00177">
    <property type="entry name" value="molyb_syn"/>
    <property type="match status" value="1"/>
</dbReference>
<keyword evidence="7" id="KW-0479">Metal-binding</keyword>
<evidence type="ECO:0000256" key="3">
    <source>
        <dbReference type="ARBA" id="ARBA00010763"/>
    </source>
</evidence>
<organism evidence="9 10">
    <name type="scientific">Angustibacter luteus</name>
    <dbReference type="NCBI Taxonomy" id="658456"/>
    <lineage>
        <taxon>Bacteria</taxon>
        <taxon>Bacillati</taxon>
        <taxon>Actinomycetota</taxon>
        <taxon>Actinomycetes</taxon>
        <taxon>Kineosporiales</taxon>
        <taxon>Kineosporiaceae</taxon>
    </lineage>
</organism>
<dbReference type="InterPro" id="IPR038987">
    <property type="entry name" value="MoeA-like"/>
</dbReference>
<evidence type="ECO:0000256" key="5">
    <source>
        <dbReference type="ARBA" id="ARBA00023150"/>
    </source>
</evidence>
<dbReference type="Pfam" id="PF00994">
    <property type="entry name" value="MoCF_biosynth"/>
    <property type="match status" value="1"/>
</dbReference>
<evidence type="ECO:0000313" key="9">
    <source>
        <dbReference type="EMBL" id="MFC6006535.1"/>
    </source>
</evidence>
<comment type="pathway">
    <text evidence="2 7">Cofactor biosynthesis; molybdopterin biosynthesis.</text>
</comment>
<dbReference type="NCBIfam" id="NF045515">
    <property type="entry name" value="Glp_gephyrin"/>
    <property type="match status" value="1"/>
</dbReference>
<evidence type="ECO:0000256" key="2">
    <source>
        <dbReference type="ARBA" id="ARBA00005046"/>
    </source>
</evidence>
<dbReference type="InterPro" id="IPR005111">
    <property type="entry name" value="MoeA_C_domain_IV"/>
</dbReference>
<keyword evidence="5 7" id="KW-0501">Molybdenum cofactor biosynthesis</keyword>
<dbReference type="SUPFAM" id="SSF53218">
    <property type="entry name" value="Molybdenum cofactor biosynthesis proteins"/>
    <property type="match status" value="1"/>
</dbReference>
<protein>
    <recommendedName>
        <fullName evidence="7">Molybdopterin molybdenumtransferase</fullName>
        <ecNumber evidence="7">2.10.1.1</ecNumber>
    </recommendedName>
</protein>
<accession>A0ABW1JCH5</accession>
<dbReference type="SUPFAM" id="SSF63867">
    <property type="entry name" value="MoeA C-terminal domain-like"/>
    <property type="match status" value="1"/>
</dbReference>
<dbReference type="SUPFAM" id="SSF63882">
    <property type="entry name" value="MoeA N-terminal region -like"/>
    <property type="match status" value="1"/>
</dbReference>
<dbReference type="PANTHER" id="PTHR10192:SF5">
    <property type="entry name" value="GEPHYRIN"/>
    <property type="match status" value="1"/>
</dbReference>
<keyword evidence="7" id="KW-0808">Transferase</keyword>
<dbReference type="EC" id="2.10.1.1" evidence="7"/>
<evidence type="ECO:0000313" key="10">
    <source>
        <dbReference type="Proteomes" id="UP001596189"/>
    </source>
</evidence>
<comment type="similarity">
    <text evidence="3 7">Belongs to the MoeA family.</text>
</comment>
<dbReference type="Gene3D" id="2.40.340.10">
    <property type="entry name" value="MoeA, C-terminal, domain IV"/>
    <property type="match status" value="1"/>
</dbReference>
<reference evidence="10" key="1">
    <citation type="journal article" date="2019" name="Int. J. Syst. Evol. Microbiol.">
        <title>The Global Catalogue of Microorganisms (GCM) 10K type strain sequencing project: providing services to taxonomists for standard genome sequencing and annotation.</title>
        <authorList>
            <consortium name="The Broad Institute Genomics Platform"/>
            <consortium name="The Broad Institute Genome Sequencing Center for Infectious Disease"/>
            <person name="Wu L."/>
            <person name="Ma J."/>
        </authorList>
    </citation>
    <scope>NUCLEOTIDE SEQUENCE [LARGE SCALE GENOMIC DNA]</scope>
    <source>
        <strain evidence="10">KACC 14249</strain>
    </source>
</reference>
<dbReference type="Proteomes" id="UP001596189">
    <property type="component" value="Unassembled WGS sequence"/>
</dbReference>
<keyword evidence="10" id="KW-1185">Reference proteome</keyword>
<dbReference type="Pfam" id="PF03453">
    <property type="entry name" value="MoeA_N"/>
    <property type="match status" value="1"/>
</dbReference>
<gene>
    <name evidence="9" type="primary">glp</name>
    <name evidence="9" type="ORF">ACFQDO_05265</name>
</gene>
<proteinExistence type="inferred from homology"/>